<gene>
    <name evidence="2" type="ORF">M231_08036</name>
</gene>
<evidence type="ECO:0000313" key="3">
    <source>
        <dbReference type="Proteomes" id="UP000289152"/>
    </source>
</evidence>
<feature type="region of interest" description="Disordered" evidence="1">
    <location>
        <begin position="80"/>
        <end position="125"/>
    </location>
</feature>
<comment type="caution">
    <text evidence="2">The sequence shown here is derived from an EMBL/GenBank/DDBJ whole genome shotgun (WGS) entry which is preliminary data.</text>
</comment>
<sequence>MSKRTLSPSTPSRLTRASTTAILPDVDPELLMRQTKRMRITSQAPVPSQPPLDRYQSGPSRDQQSSLLDDEVIEQYIDFEGGAGPSATGENPSPAKSVESEHGTIVENQNSPGNKSPVPPSDYSEGLVEVPHELEIIFHAPRKVPVNDELVKVLDTRKDSEIATLWAKMTFSSVRTALKDGALDRFCETGAINPTVKWLRNALDRLAQGWQLRNKNGAVVRLEGELCSDCQRRLDGREDFRVGCIGPLGGVCGECSAKGTSKCSVKTNNPESKFCKGITVGAQTVTSKVTFVLEHELCAVSARYRSLSPQDQSSSLTQLSAYIHLFSSLLLPLPPVHLGLYKSLHLIPSDYVPPSPSETLDHLTSSGDPTGLSSSQPVAGPSSSPHTPLPRNVIRIPASARRPRANSTASNL</sequence>
<feature type="compositionally biased region" description="Low complexity" evidence="1">
    <location>
        <begin position="394"/>
        <end position="412"/>
    </location>
</feature>
<reference evidence="2 3" key="1">
    <citation type="submission" date="2016-06" db="EMBL/GenBank/DDBJ databases">
        <title>Evolution of pathogenesis and genome organization in the Tremellales.</title>
        <authorList>
            <person name="Cuomo C."/>
            <person name="Litvintseva A."/>
            <person name="Heitman J."/>
            <person name="Chen Y."/>
            <person name="Sun S."/>
            <person name="Springer D."/>
            <person name="Dromer F."/>
            <person name="Young S."/>
            <person name="Zeng Q."/>
            <person name="Chapman S."/>
            <person name="Gujja S."/>
            <person name="Saif S."/>
            <person name="Birren B."/>
        </authorList>
    </citation>
    <scope>NUCLEOTIDE SEQUENCE [LARGE SCALE GENOMIC DNA]</scope>
    <source>
        <strain evidence="2 3">ATCC 28783</strain>
    </source>
</reference>
<protein>
    <submittedName>
        <fullName evidence="2">Uncharacterized protein</fullName>
    </submittedName>
</protein>
<feature type="compositionally biased region" description="Polar residues" evidence="1">
    <location>
        <begin position="57"/>
        <end position="67"/>
    </location>
</feature>
<dbReference type="EMBL" id="SDIL01000212">
    <property type="protein sequence ID" value="RXK34709.1"/>
    <property type="molecule type" value="Genomic_DNA"/>
</dbReference>
<dbReference type="VEuPathDB" id="FungiDB:TREMEDRAFT_65244"/>
<feature type="compositionally biased region" description="Polar residues" evidence="1">
    <location>
        <begin position="1"/>
        <end position="21"/>
    </location>
</feature>
<name>A0A4Q1B7Q8_TREME</name>
<accession>A0A4Q1B7Q8</accession>
<feature type="compositionally biased region" description="Low complexity" evidence="1">
    <location>
        <begin position="373"/>
        <end position="385"/>
    </location>
</feature>
<organism evidence="2 3">
    <name type="scientific">Tremella mesenterica</name>
    <name type="common">Jelly fungus</name>
    <dbReference type="NCBI Taxonomy" id="5217"/>
    <lineage>
        <taxon>Eukaryota</taxon>
        <taxon>Fungi</taxon>
        <taxon>Dikarya</taxon>
        <taxon>Basidiomycota</taxon>
        <taxon>Agaricomycotina</taxon>
        <taxon>Tremellomycetes</taxon>
        <taxon>Tremellales</taxon>
        <taxon>Tremellaceae</taxon>
        <taxon>Tremella</taxon>
    </lineage>
</organism>
<dbReference type="Proteomes" id="UP000289152">
    <property type="component" value="Unassembled WGS sequence"/>
</dbReference>
<dbReference type="AlphaFoldDB" id="A0A4Q1B7Q8"/>
<proteinExistence type="predicted"/>
<feature type="region of interest" description="Disordered" evidence="1">
    <location>
        <begin position="1"/>
        <end position="68"/>
    </location>
</feature>
<feature type="compositionally biased region" description="Polar residues" evidence="1">
    <location>
        <begin position="362"/>
        <end position="372"/>
    </location>
</feature>
<keyword evidence="3" id="KW-1185">Reference proteome</keyword>
<dbReference type="InParanoid" id="A0A4Q1B7Q8"/>
<evidence type="ECO:0000313" key="2">
    <source>
        <dbReference type="EMBL" id="RXK34709.1"/>
    </source>
</evidence>
<evidence type="ECO:0000256" key="1">
    <source>
        <dbReference type="SAM" id="MobiDB-lite"/>
    </source>
</evidence>
<feature type="region of interest" description="Disordered" evidence="1">
    <location>
        <begin position="355"/>
        <end position="412"/>
    </location>
</feature>